<feature type="signal peptide" evidence="10">
    <location>
        <begin position="1"/>
        <end position="23"/>
    </location>
</feature>
<evidence type="ECO:0000256" key="5">
    <source>
        <dbReference type="ARBA" id="ARBA00023077"/>
    </source>
</evidence>
<keyword evidence="4 8" id="KW-0812">Transmembrane</keyword>
<keyword evidence="5 9" id="KW-0798">TonB box</keyword>
<feature type="domain" description="TonB-dependent receptor-like beta-barrel" evidence="11">
    <location>
        <begin position="329"/>
        <end position="745"/>
    </location>
</feature>
<evidence type="ECO:0000256" key="6">
    <source>
        <dbReference type="ARBA" id="ARBA00023136"/>
    </source>
</evidence>
<proteinExistence type="inferred from homology"/>
<evidence type="ECO:0000313" key="13">
    <source>
        <dbReference type="EMBL" id="TWF32764.1"/>
    </source>
</evidence>
<evidence type="ECO:0000256" key="4">
    <source>
        <dbReference type="ARBA" id="ARBA00022692"/>
    </source>
</evidence>
<keyword evidence="13" id="KW-0675">Receptor</keyword>
<feature type="chain" id="PRO_5021853128" evidence="10">
    <location>
        <begin position="24"/>
        <end position="780"/>
    </location>
</feature>
<keyword evidence="7 8" id="KW-0998">Cell outer membrane</keyword>
<sequence>MSTSTNLFVAILFSCLFSLVASAQQTVINGVVRSGRAPLRYAMVQIKGTATAAYTDKDGKYNIETSQSGAIVLTASLMGYDTQSKTLQAGGEQTVDWLLAPASRELGEVVVSASRKPEMLDNIPSSVTVLSRKTLEDNMAVTTDITQILANEVPGLAPSAQTNSNVGQSLRGRSVLIMIDGIPQSTPLRNGEVDLRSIDPAVLERIDVIKGATAIYGNGAAGGLINYITLTPKEDKAIGGRTSVNLTGSLAGLKNSVGGRIGQLLHGKSGKFDYVVNGVYERTGEWKDAKGQLVGPNYSLGETDSYNAFVKLGYTPNRRHHIQLMYNLYSSLQNSKYTLVNGDYLTGKPATGVLGKQAGSPTGINGNHNLQLSWHADSLIGGTSLQTDAYYESRDDIFYVSLGRFEGGDGQSHTLSKKKGFRFLFNSPVGNKGSLSYGTDLVNDITSQPLVDGRVWVPEMNMFNIAPFTETQWTLMDDLIVKGGIRIENVKIGVNDYTTLRITNASGATITPSFAVKGGDLNYTATLFNVGVRYNRLPLFSPYISFSQGFSVSDVGLALRDAKVNDLKKINTEAVQVNNYELGFVSKMQQLRFELTGFISTSRLGAEMVYDTKTDLFVVSRTPERIYGFEAAVQYRPLSKLDLNATFSYAEGKADTGRASHYDVYLNNRRIAAPKIGGSISYRPLNTLEVQLHYTGIMKRDRFEKLPSGLYKGYEGIVKPYHLFNLNASYRVSRSTLLTLGVENLFNADYFPARSQWFMIPGFYAKGKGAAFNIGISVSY</sequence>
<gene>
    <name evidence="13" type="ORF">FHW36_11317</name>
</gene>
<keyword evidence="3 8" id="KW-1134">Transmembrane beta strand</keyword>
<dbReference type="InterPro" id="IPR008969">
    <property type="entry name" value="CarboxyPept-like_regulatory"/>
</dbReference>
<dbReference type="EMBL" id="VIWO01000013">
    <property type="protein sequence ID" value="TWF32764.1"/>
    <property type="molecule type" value="Genomic_DNA"/>
</dbReference>
<reference evidence="13 14" key="1">
    <citation type="submission" date="2019-06" db="EMBL/GenBank/DDBJ databases">
        <title>Sorghum-associated microbial communities from plants grown in Nebraska, USA.</title>
        <authorList>
            <person name="Schachtman D."/>
        </authorList>
    </citation>
    <scope>NUCLEOTIDE SEQUENCE [LARGE SCALE GENOMIC DNA]</scope>
    <source>
        <strain evidence="13 14">1209</strain>
    </source>
</reference>
<dbReference type="Gene3D" id="2.40.170.20">
    <property type="entry name" value="TonB-dependent receptor, beta-barrel domain"/>
    <property type="match status" value="1"/>
</dbReference>
<dbReference type="SUPFAM" id="SSF56935">
    <property type="entry name" value="Porins"/>
    <property type="match status" value="1"/>
</dbReference>
<dbReference type="Pfam" id="PF07715">
    <property type="entry name" value="Plug"/>
    <property type="match status" value="1"/>
</dbReference>
<accession>A0A561P3U3</accession>
<dbReference type="SUPFAM" id="SSF49464">
    <property type="entry name" value="Carboxypeptidase regulatory domain-like"/>
    <property type="match status" value="1"/>
</dbReference>
<dbReference type="InterPro" id="IPR012910">
    <property type="entry name" value="Plug_dom"/>
</dbReference>
<evidence type="ECO:0000313" key="14">
    <source>
        <dbReference type="Proteomes" id="UP000320811"/>
    </source>
</evidence>
<evidence type="ECO:0000256" key="3">
    <source>
        <dbReference type="ARBA" id="ARBA00022452"/>
    </source>
</evidence>
<dbReference type="Proteomes" id="UP000320811">
    <property type="component" value="Unassembled WGS sequence"/>
</dbReference>
<comment type="caution">
    <text evidence="13">The sequence shown here is derived from an EMBL/GenBank/DDBJ whole genome shotgun (WGS) entry which is preliminary data.</text>
</comment>
<dbReference type="InterPro" id="IPR039426">
    <property type="entry name" value="TonB-dep_rcpt-like"/>
</dbReference>
<dbReference type="GO" id="GO:0015344">
    <property type="term" value="F:siderophore uptake transmembrane transporter activity"/>
    <property type="evidence" value="ECO:0007669"/>
    <property type="project" value="TreeGrafter"/>
</dbReference>
<dbReference type="GO" id="GO:0044718">
    <property type="term" value="P:siderophore transmembrane transport"/>
    <property type="evidence" value="ECO:0007669"/>
    <property type="project" value="TreeGrafter"/>
</dbReference>
<evidence type="ECO:0000256" key="8">
    <source>
        <dbReference type="PROSITE-ProRule" id="PRU01360"/>
    </source>
</evidence>
<evidence type="ECO:0000256" key="7">
    <source>
        <dbReference type="ARBA" id="ARBA00023237"/>
    </source>
</evidence>
<keyword evidence="10" id="KW-0732">Signal</keyword>
<evidence type="ECO:0000256" key="10">
    <source>
        <dbReference type="SAM" id="SignalP"/>
    </source>
</evidence>
<dbReference type="PROSITE" id="PS52016">
    <property type="entry name" value="TONB_DEPENDENT_REC_3"/>
    <property type="match status" value="1"/>
</dbReference>
<comment type="similarity">
    <text evidence="8 9">Belongs to the TonB-dependent receptor family.</text>
</comment>
<dbReference type="Pfam" id="PF00593">
    <property type="entry name" value="TonB_dep_Rec_b-barrel"/>
    <property type="match status" value="1"/>
</dbReference>
<dbReference type="GO" id="GO:0009279">
    <property type="term" value="C:cell outer membrane"/>
    <property type="evidence" value="ECO:0007669"/>
    <property type="project" value="UniProtKB-SubCell"/>
</dbReference>
<name>A0A561P3U3_9BACT</name>
<evidence type="ECO:0000259" key="11">
    <source>
        <dbReference type="Pfam" id="PF00593"/>
    </source>
</evidence>
<dbReference type="InterPro" id="IPR000531">
    <property type="entry name" value="Beta-barrel_TonB"/>
</dbReference>
<dbReference type="Gene3D" id="2.60.40.1120">
    <property type="entry name" value="Carboxypeptidase-like, regulatory domain"/>
    <property type="match status" value="1"/>
</dbReference>
<keyword evidence="6 8" id="KW-0472">Membrane</keyword>
<dbReference type="InterPro" id="IPR036942">
    <property type="entry name" value="Beta-barrel_TonB_sf"/>
</dbReference>
<dbReference type="PANTHER" id="PTHR30069">
    <property type="entry name" value="TONB-DEPENDENT OUTER MEMBRANE RECEPTOR"/>
    <property type="match status" value="1"/>
</dbReference>
<feature type="domain" description="TonB-dependent receptor plug" evidence="12">
    <location>
        <begin position="122"/>
        <end position="223"/>
    </location>
</feature>
<organism evidence="13 14">
    <name type="scientific">Chitinophaga polysaccharea</name>
    <dbReference type="NCBI Taxonomy" id="1293035"/>
    <lineage>
        <taxon>Bacteria</taxon>
        <taxon>Pseudomonadati</taxon>
        <taxon>Bacteroidota</taxon>
        <taxon>Chitinophagia</taxon>
        <taxon>Chitinophagales</taxon>
        <taxon>Chitinophagaceae</taxon>
        <taxon>Chitinophaga</taxon>
    </lineage>
</organism>
<comment type="subcellular location">
    <subcellularLocation>
        <location evidence="1 8">Cell outer membrane</location>
        <topology evidence="1 8">Multi-pass membrane protein</topology>
    </subcellularLocation>
</comment>
<dbReference type="Gene3D" id="2.170.130.10">
    <property type="entry name" value="TonB-dependent receptor, plug domain"/>
    <property type="match status" value="1"/>
</dbReference>
<keyword evidence="14" id="KW-1185">Reference proteome</keyword>
<dbReference type="AlphaFoldDB" id="A0A561P3U3"/>
<protein>
    <submittedName>
        <fullName evidence="13">Iron complex outermembrane receptor protein</fullName>
    </submittedName>
</protein>
<dbReference type="OrthoDB" id="8670144at2"/>
<dbReference type="InterPro" id="IPR037066">
    <property type="entry name" value="Plug_dom_sf"/>
</dbReference>
<evidence type="ECO:0000256" key="2">
    <source>
        <dbReference type="ARBA" id="ARBA00022448"/>
    </source>
</evidence>
<evidence type="ECO:0000259" key="12">
    <source>
        <dbReference type="Pfam" id="PF07715"/>
    </source>
</evidence>
<evidence type="ECO:0000256" key="1">
    <source>
        <dbReference type="ARBA" id="ARBA00004571"/>
    </source>
</evidence>
<dbReference type="Pfam" id="PF13715">
    <property type="entry name" value="CarbopepD_reg_2"/>
    <property type="match status" value="1"/>
</dbReference>
<dbReference type="PANTHER" id="PTHR30069:SF42">
    <property type="entry name" value="FERRIC AEROBACTIN RECEPTOR"/>
    <property type="match status" value="1"/>
</dbReference>
<keyword evidence="2 8" id="KW-0813">Transport</keyword>
<evidence type="ECO:0000256" key="9">
    <source>
        <dbReference type="RuleBase" id="RU003357"/>
    </source>
</evidence>
<dbReference type="RefSeq" id="WP_145674504.1">
    <property type="nucleotide sequence ID" value="NZ_VIWO01000013.1"/>
</dbReference>